<dbReference type="EMBL" id="JAOVZO020000001">
    <property type="protein sequence ID" value="MDC8011097.1"/>
    <property type="molecule type" value="Genomic_DNA"/>
</dbReference>
<feature type="transmembrane region" description="Helical" evidence="1">
    <location>
        <begin position="254"/>
        <end position="275"/>
    </location>
</feature>
<evidence type="ECO:0000256" key="1">
    <source>
        <dbReference type="SAM" id="Phobius"/>
    </source>
</evidence>
<keyword evidence="1" id="KW-0812">Transmembrane</keyword>
<feature type="transmembrane region" description="Helical" evidence="1">
    <location>
        <begin position="282"/>
        <end position="300"/>
    </location>
</feature>
<comment type="caution">
    <text evidence="2">The sequence shown here is derived from an EMBL/GenBank/DDBJ whole genome shotgun (WGS) entry which is preliminary data.</text>
</comment>
<keyword evidence="3" id="KW-1185">Reference proteome</keyword>
<evidence type="ECO:0000313" key="2">
    <source>
        <dbReference type="EMBL" id="MDC8011097.1"/>
    </source>
</evidence>
<evidence type="ECO:0000313" key="3">
    <source>
        <dbReference type="Proteomes" id="UP001139971"/>
    </source>
</evidence>
<dbReference type="Proteomes" id="UP001139971">
    <property type="component" value="Unassembled WGS sequence"/>
</dbReference>
<dbReference type="AlphaFoldDB" id="A0A9X4BHH9"/>
<proteinExistence type="predicted"/>
<feature type="transmembrane region" description="Helical" evidence="1">
    <location>
        <begin position="161"/>
        <end position="190"/>
    </location>
</feature>
<sequence>MAARTAPHRPSRSARFVAWFIAFPLLFLLWCRFGAPPLTTDDLDPSWTSVLGYAFRHGMRWGHDIVFTYGPLGFLHPGASRWGPLADVYWWSQIALALTQAALAAALFEAADTSRRIALVAAALICAVGVAGDVLWFVVPAYALAAILYRSNDTSSRAGLTLLIVVSATYVSALACIKFSLAPLAVLWWFGASAVLALNRRFGAAALCFVLVPATFLALWLLAGQHVGDIGRQLAYGIEISAGYARVMSVFPRLTIEIAGALTLFACGAVMLLALWQHRRALAVVVVILYFGAALLLAWRSGFTRADLHTAVFFACVAFLIPQLPRITESVLRPFGLPALAVALFSAGVFLRLWQVDGQQPLPQLVTIGATQIRNNFSLLTNREAHNAPFPALAARAAETFALPRIRAEIGDRTVDLVGYQQAVLEINRFNYAPRPVFQNYTAYTRPLSRLNENFLLGERAPDYVMLSFSPIDDHLATIDDPLSILSLLRRYSPVLLESKYLLLKKDRPAMAPFEVRTPATPAALGDWIDIPADAPGVVLSFSAQLSLPGKLVSALLREPIWFIEVALEDGTIRRLRMTRDAGETGFLVAPLVTSLDDFSRLFMREPMPRVARVRLLPQREALAFLQRREFTYALTPLAERDLPAPPDAAHAIGQMYPGFKQRPIRAEGIVNRIEEDQRPALFAHAPSTLTFAVAAGTYVVEGEAGIRAEALTAPPCAHGDGVAIVVQADGGPAQEVLRLNPFAKTGAPNPARFRSARLTLAADATVQLRVGPGEAGDQACDWAYLRDVAIVPDAP</sequence>
<feature type="transmembrane region" description="Helical" evidence="1">
    <location>
        <begin position="306"/>
        <end position="324"/>
    </location>
</feature>
<feature type="transmembrane region" description="Helical" evidence="1">
    <location>
        <begin position="88"/>
        <end position="108"/>
    </location>
</feature>
<dbReference type="RefSeq" id="WP_263544515.1">
    <property type="nucleotide sequence ID" value="NZ_JAOVZO020000001.1"/>
</dbReference>
<reference evidence="2" key="1">
    <citation type="submission" date="2023-02" db="EMBL/GenBank/DDBJ databases">
        <title>Tahibacter soli sp. nov. isolated from soil.</title>
        <authorList>
            <person name="Baek J.H."/>
            <person name="Lee J.K."/>
            <person name="Choi D.G."/>
            <person name="Jeon C.O."/>
        </authorList>
    </citation>
    <scope>NUCLEOTIDE SEQUENCE</scope>
    <source>
        <strain evidence="2">BL</strain>
    </source>
</reference>
<organism evidence="2 3">
    <name type="scientific">Tahibacter soli</name>
    <dbReference type="NCBI Taxonomy" id="2983605"/>
    <lineage>
        <taxon>Bacteria</taxon>
        <taxon>Pseudomonadati</taxon>
        <taxon>Pseudomonadota</taxon>
        <taxon>Gammaproteobacteria</taxon>
        <taxon>Lysobacterales</taxon>
        <taxon>Rhodanobacteraceae</taxon>
        <taxon>Tahibacter</taxon>
    </lineage>
</organism>
<name>A0A9X4BHH9_9GAMM</name>
<gene>
    <name evidence="2" type="ORF">OD750_000895</name>
</gene>
<protein>
    <submittedName>
        <fullName evidence="2">Uncharacterized protein</fullName>
    </submittedName>
</protein>
<keyword evidence="1" id="KW-0472">Membrane</keyword>
<feature type="transmembrane region" description="Helical" evidence="1">
    <location>
        <begin position="336"/>
        <end position="354"/>
    </location>
</feature>
<keyword evidence="1" id="KW-1133">Transmembrane helix</keyword>
<feature type="transmembrane region" description="Helical" evidence="1">
    <location>
        <begin position="120"/>
        <end position="149"/>
    </location>
</feature>
<accession>A0A9X4BHH9</accession>
<feature type="transmembrane region" description="Helical" evidence="1">
    <location>
        <begin position="202"/>
        <end position="223"/>
    </location>
</feature>